<evidence type="ECO:0000313" key="3">
    <source>
        <dbReference type="Proteomes" id="UP000221359"/>
    </source>
</evidence>
<protein>
    <recommendedName>
        <fullName evidence="1">Helix-turn-helix domain-containing protein</fullName>
    </recommendedName>
</protein>
<gene>
    <name evidence="2" type="ORF">GMA2_95</name>
</gene>
<sequence length="65" mass="7335">MALETLMTADQLSDYLKLSKTLLARWRSQGIGPKFIKVGGSVRYRQSDIEEYVNSLDNPSDLSEV</sequence>
<accession>A0A0K0N7A4</accession>
<reference evidence="2 3" key="1">
    <citation type="journal article" date="2015" name="PLoS ONE">
        <title>Lysis to Kill: Evaluation of the Lytic Abilities, and Genomics of Nine Bacteriophages Infective for Gordonia spp. and Their Potential Use in Activated Sludge Foam Biocontrol.</title>
        <authorList>
            <person name="Dyson Z.A."/>
            <person name="Tucci J."/>
            <person name="Seviour R.J."/>
            <person name="Petrovski S."/>
        </authorList>
    </citation>
    <scope>NUCLEOTIDE SEQUENCE [LARGE SCALE GENOMIC DNA]</scope>
</reference>
<proteinExistence type="predicted"/>
<feature type="domain" description="Helix-turn-helix" evidence="1">
    <location>
        <begin position="6"/>
        <end position="55"/>
    </location>
</feature>
<keyword evidence="3" id="KW-1185">Reference proteome</keyword>
<dbReference type="Pfam" id="PF12728">
    <property type="entry name" value="HTH_17"/>
    <property type="match status" value="1"/>
</dbReference>
<name>A0A0K0N7A4_9CAUD</name>
<evidence type="ECO:0000313" key="2">
    <source>
        <dbReference type="EMBL" id="AKJ72633.1"/>
    </source>
</evidence>
<dbReference type="Proteomes" id="UP000221359">
    <property type="component" value="Segment"/>
</dbReference>
<organism evidence="2 3">
    <name type="scientific">Gordonia phage GMA2</name>
    <dbReference type="NCBI Taxonomy" id="1647283"/>
    <lineage>
        <taxon>Viruses</taxon>
        <taxon>Duplodnaviria</taxon>
        <taxon>Heunggongvirae</taxon>
        <taxon>Uroviricota</taxon>
        <taxon>Caudoviricetes</taxon>
        <taxon>Gimaduovirus</taxon>
        <taxon>Gimaduovirus GMA2</taxon>
    </lineage>
</organism>
<dbReference type="InterPro" id="IPR009061">
    <property type="entry name" value="DNA-bd_dom_put_sf"/>
</dbReference>
<dbReference type="SUPFAM" id="SSF46955">
    <property type="entry name" value="Putative DNA-binding domain"/>
    <property type="match status" value="1"/>
</dbReference>
<dbReference type="InterPro" id="IPR041657">
    <property type="entry name" value="HTH_17"/>
</dbReference>
<evidence type="ECO:0000259" key="1">
    <source>
        <dbReference type="Pfam" id="PF12728"/>
    </source>
</evidence>
<dbReference type="EMBL" id="KR063281">
    <property type="protein sequence ID" value="AKJ72633.1"/>
    <property type="molecule type" value="Genomic_DNA"/>
</dbReference>